<reference evidence="1 2" key="1">
    <citation type="submission" date="2016-07" db="EMBL/GenBank/DDBJ databases">
        <title>Pervasive Adenine N6-methylation of Active Genes in Fungi.</title>
        <authorList>
            <consortium name="DOE Joint Genome Institute"/>
            <person name="Mondo S.J."/>
            <person name="Dannebaum R.O."/>
            <person name="Kuo R.C."/>
            <person name="Labutti K."/>
            <person name="Haridas S."/>
            <person name="Kuo A."/>
            <person name="Salamov A."/>
            <person name="Ahrendt S.R."/>
            <person name="Lipzen A."/>
            <person name="Sullivan W."/>
            <person name="Andreopoulos W.B."/>
            <person name="Clum A."/>
            <person name="Lindquist E."/>
            <person name="Daum C."/>
            <person name="Ramamoorthy G.K."/>
            <person name="Gryganskyi A."/>
            <person name="Culley D."/>
            <person name="Magnuson J.K."/>
            <person name="James T.Y."/>
            <person name="O'Malley M.A."/>
            <person name="Stajich J.E."/>
            <person name="Spatafora J.W."/>
            <person name="Visel A."/>
            <person name="Grigoriev I.V."/>
        </authorList>
    </citation>
    <scope>NUCLEOTIDE SEQUENCE [LARGE SCALE GENOMIC DNA]</scope>
    <source>
        <strain evidence="1 2">ATCC 12442</strain>
    </source>
</reference>
<dbReference type="PROSITE" id="PS51257">
    <property type="entry name" value="PROKAR_LIPOPROTEIN"/>
    <property type="match status" value="1"/>
</dbReference>
<protein>
    <submittedName>
        <fullName evidence="1">Uncharacterized protein</fullName>
    </submittedName>
</protein>
<evidence type="ECO:0000313" key="2">
    <source>
        <dbReference type="Proteomes" id="UP000193922"/>
    </source>
</evidence>
<keyword evidence="2" id="KW-1185">Reference proteome</keyword>
<accession>A0A1Y1WE31</accession>
<gene>
    <name evidence="1" type="ORF">DL89DRAFT_101369</name>
</gene>
<name>A0A1Y1WE31_9FUNG</name>
<dbReference type="GeneID" id="63799641"/>
<dbReference type="AlphaFoldDB" id="A0A1Y1WE31"/>
<evidence type="ECO:0000313" key="1">
    <source>
        <dbReference type="EMBL" id="ORX71780.1"/>
    </source>
</evidence>
<comment type="caution">
    <text evidence="1">The sequence shown here is derived from an EMBL/GenBank/DDBJ whole genome shotgun (WGS) entry which is preliminary data.</text>
</comment>
<dbReference type="RefSeq" id="XP_040745204.1">
    <property type="nucleotide sequence ID" value="XM_040882993.1"/>
</dbReference>
<proteinExistence type="predicted"/>
<organism evidence="1 2">
    <name type="scientific">Linderina pennispora</name>
    <dbReference type="NCBI Taxonomy" id="61395"/>
    <lineage>
        <taxon>Eukaryota</taxon>
        <taxon>Fungi</taxon>
        <taxon>Fungi incertae sedis</taxon>
        <taxon>Zoopagomycota</taxon>
        <taxon>Kickxellomycotina</taxon>
        <taxon>Kickxellomycetes</taxon>
        <taxon>Kickxellales</taxon>
        <taxon>Kickxellaceae</taxon>
        <taxon>Linderina</taxon>
    </lineage>
</organism>
<dbReference type="EMBL" id="MCFD01000003">
    <property type="protein sequence ID" value="ORX71780.1"/>
    <property type="molecule type" value="Genomic_DNA"/>
</dbReference>
<sequence length="116" mass="12472">MHGMRHGRSPGSIPSSFVCACGALPDTTGLRPSTGRQKEGCQCVATRLGSTVVRLIPALVLKRERSSQCIVGDWAGATTAHHMFRQLGLEDSMQGDTLHSIECHRRSTFGTRPGTP</sequence>
<dbReference type="Proteomes" id="UP000193922">
    <property type="component" value="Unassembled WGS sequence"/>
</dbReference>